<dbReference type="RefSeq" id="WP_078377752.1">
    <property type="nucleotide sequence ID" value="NZ_CP029074.1"/>
</dbReference>
<evidence type="ECO:0000256" key="1">
    <source>
        <dbReference type="SAM" id="Phobius"/>
    </source>
</evidence>
<dbReference type="EMBL" id="CSWP01000003">
    <property type="protein sequence ID" value="CPV44803.1"/>
    <property type="molecule type" value="Genomic_DNA"/>
</dbReference>
<protein>
    <submittedName>
        <fullName evidence="2">Antimicrobial peptide system protein, SdpA family</fullName>
    </submittedName>
</protein>
<gene>
    <name evidence="2" type="ORF">ERS075579_01569</name>
</gene>
<sequence>MLRRERRQRPIHGRRAVMVLWLYSTVLMVAFLSTLIATMPSNVLVSEADTVTARVYLNTLASQNFAFFTRPPQSDQFDIYRKDSSGTFHSLLVTPQGRSENLFGIGRRQRAQGPEVADLTRAMPRWESCSGLYDECLSALSNKEPFHLVNNSPVATVCGDVIFTVESTVKWSYRSLVDYDHRITRAAHSIVSCEATEK</sequence>
<proteinExistence type="predicted"/>
<evidence type="ECO:0000313" key="3">
    <source>
        <dbReference type="Proteomes" id="UP000045782"/>
    </source>
</evidence>
<organism evidence="2 3">
    <name type="scientific">Mycobacteroides abscessus</name>
    <dbReference type="NCBI Taxonomy" id="36809"/>
    <lineage>
        <taxon>Bacteria</taxon>
        <taxon>Bacillati</taxon>
        <taxon>Actinomycetota</taxon>
        <taxon>Actinomycetes</taxon>
        <taxon>Mycobacteriales</taxon>
        <taxon>Mycobacteriaceae</taxon>
        <taxon>Mycobacteroides</taxon>
    </lineage>
</organism>
<dbReference type="NCBIfam" id="TIGR04034">
    <property type="entry name" value="export_SdpA"/>
    <property type="match status" value="1"/>
</dbReference>
<dbReference type="Proteomes" id="UP000045782">
    <property type="component" value="Unassembled WGS sequence"/>
</dbReference>
<keyword evidence="1" id="KW-0812">Transmembrane</keyword>
<dbReference type="AlphaFoldDB" id="A0A0U0ZJD1"/>
<keyword evidence="1" id="KW-0472">Membrane</keyword>
<name>A0A0U0ZJD1_9MYCO</name>
<dbReference type="Pfam" id="PF17418">
    <property type="entry name" value="SdpA"/>
    <property type="match status" value="1"/>
</dbReference>
<feature type="transmembrane region" description="Helical" evidence="1">
    <location>
        <begin position="20"/>
        <end position="39"/>
    </location>
</feature>
<keyword evidence="1" id="KW-1133">Transmembrane helix</keyword>
<dbReference type="InterPro" id="IPR023902">
    <property type="entry name" value="Sporulation_SdpA"/>
</dbReference>
<accession>A0A0U0ZJD1</accession>
<reference evidence="2 3" key="1">
    <citation type="submission" date="2015-03" db="EMBL/GenBank/DDBJ databases">
        <authorList>
            <person name="Murphy D."/>
        </authorList>
    </citation>
    <scope>NUCLEOTIDE SEQUENCE [LARGE SCALE GENOMIC DNA]</scope>
    <source>
        <strain evidence="2 3">PAP088</strain>
    </source>
</reference>
<evidence type="ECO:0000313" key="2">
    <source>
        <dbReference type="EMBL" id="CPV44803.1"/>
    </source>
</evidence>